<name>A0ABX8WDL4_9HYPH</name>
<dbReference type="EMBL" id="CP080590">
    <property type="protein sequence ID" value="QYO76081.1"/>
    <property type="molecule type" value="Genomic_DNA"/>
</dbReference>
<accession>A0ABX8WDL4</accession>
<evidence type="ECO:0000313" key="2">
    <source>
        <dbReference type="Proteomes" id="UP000825799"/>
    </source>
</evidence>
<proteinExistence type="predicted"/>
<dbReference type="RefSeq" id="WP_220304573.1">
    <property type="nucleotide sequence ID" value="NZ_CP080590.1"/>
</dbReference>
<reference evidence="1 2" key="1">
    <citation type="submission" date="2021-08" db="EMBL/GenBank/DDBJ databases">
        <title>Devosia salina sp. nov., isolated from the South China Sea sediment.</title>
        <authorList>
            <person name="Zhou Z."/>
        </authorList>
    </citation>
    <scope>NUCLEOTIDE SEQUENCE [LARGE SCALE GENOMIC DNA]</scope>
    <source>
        <strain evidence="1 2">SCS-3</strain>
    </source>
</reference>
<evidence type="ECO:0000313" key="1">
    <source>
        <dbReference type="EMBL" id="QYO76081.1"/>
    </source>
</evidence>
<gene>
    <name evidence="1" type="ORF">K1X15_15875</name>
</gene>
<organism evidence="1 2">
    <name type="scientific">Devosia salina</name>
    <dbReference type="NCBI Taxonomy" id="2860336"/>
    <lineage>
        <taxon>Bacteria</taxon>
        <taxon>Pseudomonadati</taxon>
        <taxon>Pseudomonadota</taxon>
        <taxon>Alphaproteobacteria</taxon>
        <taxon>Hyphomicrobiales</taxon>
        <taxon>Devosiaceae</taxon>
        <taxon>Devosia</taxon>
    </lineage>
</organism>
<protein>
    <submittedName>
        <fullName evidence="1">Uncharacterized protein</fullName>
    </submittedName>
</protein>
<sequence length="69" mass="8048">MRTPVERENLVQSLVLEHGGREHQVNYFIENGLIFIMSEGREWHARLTDGDASDTVRELVLRTLRNADR</sequence>
<dbReference type="Proteomes" id="UP000825799">
    <property type="component" value="Chromosome"/>
</dbReference>
<keyword evidence="2" id="KW-1185">Reference proteome</keyword>